<dbReference type="GO" id="GO:0016758">
    <property type="term" value="F:hexosyltransferase activity"/>
    <property type="evidence" value="ECO:0007669"/>
    <property type="project" value="UniProtKB-ARBA"/>
</dbReference>
<dbReference type="CDD" id="cd03784">
    <property type="entry name" value="GT1_Gtf-like"/>
    <property type="match status" value="1"/>
</dbReference>
<evidence type="ECO:0000256" key="1">
    <source>
        <dbReference type="ARBA" id="ARBA00022679"/>
    </source>
</evidence>
<dbReference type="InterPro" id="IPR010610">
    <property type="entry name" value="EryCIII-like_C"/>
</dbReference>
<dbReference type="OMA" id="GANCFYE"/>
<gene>
    <name evidence="3" type="ORF">ACLA_070540</name>
</gene>
<dbReference type="Proteomes" id="UP000006701">
    <property type="component" value="Unassembled WGS sequence"/>
</dbReference>
<dbReference type="Gene3D" id="3.40.50.2000">
    <property type="entry name" value="Glycogen Phosphorylase B"/>
    <property type="match status" value="2"/>
</dbReference>
<evidence type="ECO:0000313" key="3">
    <source>
        <dbReference type="EMBL" id="EAW14022.1"/>
    </source>
</evidence>
<accession>A1C6K1</accession>
<dbReference type="PANTHER" id="PTHR48050:SF13">
    <property type="entry name" value="STEROL 3-BETA-GLUCOSYLTRANSFERASE UGT80A2"/>
    <property type="match status" value="1"/>
</dbReference>
<dbReference type="AlphaFoldDB" id="A1C6K1"/>
<dbReference type="SUPFAM" id="SSF53756">
    <property type="entry name" value="UDP-Glycosyltransferase/glycogen phosphorylase"/>
    <property type="match status" value="1"/>
</dbReference>
<dbReference type="PANTHER" id="PTHR48050">
    <property type="entry name" value="STEROL 3-BETA-GLUCOSYLTRANSFERASE"/>
    <property type="match status" value="1"/>
</dbReference>
<dbReference type="VEuPathDB" id="FungiDB:ACLA_070540"/>
<evidence type="ECO:0000259" key="2">
    <source>
        <dbReference type="Pfam" id="PF06722"/>
    </source>
</evidence>
<dbReference type="InterPro" id="IPR002213">
    <property type="entry name" value="UDP_glucos_trans"/>
</dbReference>
<dbReference type="RefSeq" id="XP_001275448.1">
    <property type="nucleotide sequence ID" value="XM_001275447.1"/>
</dbReference>
<feature type="domain" description="Erythromycin biosynthesis protein CIII-like C-terminal" evidence="2">
    <location>
        <begin position="356"/>
        <end position="459"/>
    </location>
</feature>
<sequence length="490" mass="53984">MNKRTILFLTNSELGQASVILAVAHEFLLRPEYDVHIGSFPALSPSIQSLNTQAQASTQHIATFHPLSGQAMKDAYTDKLGGADTFAVHDIGWKGALHAYRSVLVHAMAPWSGREYMALCLECLHVVRDLQPAAVVVDPLFAPALDACRVAGCAYIVLSPNTVKDHVVQPGLANLWQFPALCSGYPYPVPVSLVIPNTLLCLSLGWLMYRSPELRALTNYRNTHGVEGPLPSMIVQPGDETRLLIPSRPEYEFPAYVPENVTMCGPILRPWSALSQDEDENHAELAEWMAKRPTILANLGSHVTFDNEMARQFAEGLSHLLKHVPQIHVLWKLKWKPQIIVDDRVFQSIRGAITDGRVRITDWIQAEPISLLMSGHVQCVVHHGGSNSFHEAIRAGVPQIILPVWFDTYDFANRVEWLGIGIWASRQSAPAINGEHLGRALVRVLASGDSATFEAKARSIAAHLGSKEGRVVACEKIIEVIDAGERASQD</sequence>
<protein>
    <submittedName>
        <fullName evidence="3">UDP-glucoronosyl and UDP-glucosyl transferase, putative</fullName>
    </submittedName>
</protein>
<dbReference type="GeneID" id="4707604"/>
<proteinExistence type="predicted"/>
<keyword evidence="4" id="KW-1185">Reference proteome</keyword>
<dbReference type="InterPro" id="IPR050426">
    <property type="entry name" value="Glycosyltransferase_28"/>
</dbReference>
<dbReference type="HOGENOM" id="CLU_031484_0_0_1"/>
<keyword evidence="1 3" id="KW-0808">Transferase</keyword>
<organism evidence="3 4">
    <name type="scientific">Aspergillus clavatus (strain ATCC 1007 / CBS 513.65 / DSM 816 / NCTC 3887 / NRRL 1 / QM 1276 / 107)</name>
    <dbReference type="NCBI Taxonomy" id="344612"/>
    <lineage>
        <taxon>Eukaryota</taxon>
        <taxon>Fungi</taxon>
        <taxon>Dikarya</taxon>
        <taxon>Ascomycota</taxon>
        <taxon>Pezizomycotina</taxon>
        <taxon>Eurotiomycetes</taxon>
        <taxon>Eurotiomycetidae</taxon>
        <taxon>Eurotiales</taxon>
        <taxon>Aspergillaceae</taxon>
        <taxon>Aspergillus</taxon>
        <taxon>Aspergillus subgen. Fumigati</taxon>
    </lineage>
</organism>
<evidence type="ECO:0000313" key="4">
    <source>
        <dbReference type="Proteomes" id="UP000006701"/>
    </source>
</evidence>
<reference evidence="3 4" key="1">
    <citation type="journal article" date="2008" name="PLoS Genet.">
        <title>Genomic islands in the pathogenic filamentous fungus Aspergillus fumigatus.</title>
        <authorList>
            <person name="Fedorova N.D."/>
            <person name="Khaldi N."/>
            <person name="Joardar V.S."/>
            <person name="Maiti R."/>
            <person name="Amedeo P."/>
            <person name="Anderson M.J."/>
            <person name="Crabtree J."/>
            <person name="Silva J.C."/>
            <person name="Badger J.H."/>
            <person name="Albarraq A."/>
            <person name="Angiuoli S."/>
            <person name="Bussey H."/>
            <person name="Bowyer P."/>
            <person name="Cotty P.J."/>
            <person name="Dyer P.S."/>
            <person name="Egan A."/>
            <person name="Galens K."/>
            <person name="Fraser-Liggett C.M."/>
            <person name="Haas B.J."/>
            <person name="Inman J.M."/>
            <person name="Kent R."/>
            <person name="Lemieux S."/>
            <person name="Malavazi I."/>
            <person name="Orvis J."/>
            <person name="Roemer T."/>
            <person name="Ronning C.M."/>
            <person name="Sundaram J.P."/>
            <person name="Sutton G."/>
            <person name="Turner G."/>
            <person name="Venter J.C."/>
            <person name="White O.R."/>
            <person name="Whitty B.R."/>
            <person name="Youngman P."/>
            <person name="Wolfe K.H."/>
            <person name="Goldman G.H."/>
            <person name="Wortman J.R."/>
            <person name="Jiang B."/>
            <person name="Denning D.W."/>
            <person name="Nierman W.C."/>
        </authorList>
    </citation>
    <scope>NUCLEOTIDE SEQUENCE [LARGE SCALE GENOMIC DNA]</scope>
    <source>
        <strain evidence="4">ATCC 1007 / CBS 513.65 / DSM 816 / NCTC 3887 / NRRL 1</strain>
    </source>
</reference>
<dbReference type="OrthoDB" id="5835829at2759"/>
<dbReference type="GO" id="GO:0008194">
    <property type="term" value="F:UDP-glycosyltransferase activity"/>
    <property type="evidence" value="ECO:0007669"/>
    <property type="project" value="InterPro"/>
</dbReference>
<dbReference type="EMBL" id="DS027045">
    <property type="protein sequence ID" value="EAW14022.1"/>
    <property type="molecule type" value="Genomic_DNA"/>
</dbReference>
<dbReference type="KEGG" id="act:ACLA_070540"/>
<dbReference type="Pfam" id="PF06722">
    <property type="entry name" value="EryCIII-like_C"/>
    <property type="match status" value="1"/>
</dbReference>
<name>A1C6K1_ASPCL</name>
<dbReference type="eggNOG" id="ENOG502S0WA">
    <property type="taxonomic scope" value="Eukaryota"/>
</dbReference>